<dbReference type="AlphaFoldDB" id="A0A261UMQ4"/>
<comment type="pathway">
    <text evidence="3">Phospholipid metabolism; CDP-diacylglycerol degradation; phosphatidate from CDP-diacylglycerol: step 1/1.</text>
</comment>
<feature type="region of interest" description="Disordered" evidence="19">
    <location>
        <begin position="89"/>
        <end position="108"/>
    </location>
</feature>
<evidence type="ECO:0000313" key="20">
    <source>
        <dbReference type="EMBL" id="OZI62925.1"/>
    </source>
</evidence>
<dbReference type="OrthoDB" id="481399at2"/>
<dbReference type="EC" id="3.6.1.26" evidence="6"/>
<dbReference type="GO" id="GO:0046342">
    <property type="term" value="P:CDP-diacylglycerol catabolic process"/>
    <property type="evidence" value="ECO:0007669"/>
    <property type="project" value="UniProtKB-UniPathway"/>
</dbReference>
<dbReference type="EMBL" id="NEVS01000004">
    <property type="protein sequence ID" value="OZI62925.1"/>
    <property type="molecule type" value="Genomic_DNA"/>
</dbReference>
<evidence type="ECO:0000256" key="13">
    <source>
        <dbReference type="ARBA" id="ARBA00023098"/>
    </source>
</evidence>
<accession>A0A261UMQ4</accession>
<evidence type="ECO:0000256" key="4">
    <source>
        <dbReference type="ARBA" id="ARBA00005189"/>
    </source>
</evidence>
<comment type="pathway">
    <text evidence="4">Lipid metabolism.</text>
</comment>
<evidence type="ECO:0000256" key="12">
    <source>
        <dbReference type="ARBA" id="ARBA00022989"/>
    </source>
</evidence>
<evidence type="ECO:0000256" key="7">
    <source>
        <dbReference type="ARBA" id="ARBA00019608"/>
    </source>
</evidence>
<evidence type="ECO:0000256" key="2">
    <source>
        <dbReference type="ARBA" id="ARBA00004162"/>
    </source>
</evidence>
<evidence type="ECO:0000256" key="11">
    <source>
        <dbReference type="ARBA" id="ARBA00022801"/>
    </source>
</evidence>
<sequence>MAPGILCGWWAIAMGRTVRPRNISIVLALALALALTLAAAMDLAVAGASAPRAEARPLPGATWTVTERRGILWEVVRHCLRAALTRRGAGGAEGSDRPGATGADDDVSRPNACARVDVDGGYVVLKDNSPAKPYAFLLLPTDRLTGIEDARLWIVAGVNYWRAAYENWRYVEKVLKLPLLRTQVGFAANSIYGRTQDQLHIHITCIRPDVAATLAERIGTLSDKRWTWLPPMAGSSYAYRAILTDDAALARTDPVRLLARDVYPDGSMLPHTLFMAPVTLPDGRPGFAILDSEAGQDVRHGQGTAASNRGASEELLDDTCAIAKSGIADRSAN</sequence>
<evidence type="ECO:0000256" key="18">
    <source>
        <dbReference type="ARBA" id="ARBA00032892"/>
    </source>
</evidence>
<dbReference type="Pfam" id="PF02611">
    <property type="entry name" value="CDH"/>
    <property type="match status" value="1"/>
</dbReference>
<comment type="similarity">
    <text evidence="5">Belongs to the Cdh family.</text>
</comment>
<evidence type="ECO:0000256" key="5">
    <source>
        <dbReference type="ARBA" id="ARBA00006435"/>
    </source>
</evidence>
<keyword evidence="13" id="KW-0443">Lipid metabolism</keyword>
<dbReference type="SUPFAM" id="SSF54197">
    <property type="entry name" value="HIT-like"/>
    <property type="match status" value="1"/>
</dbReference>
<evidence type="ECO:0000256" key="1">
    <source>
        <dbReference type="ARBA" id="ARBA00001007"/>
    </source>
</evidence>
<evidence type="ECO:0000313" key="21">
    <source>
        <dbReference type="Proteomes" id="UP000215767"/>
    </source>
</evidence>
<organism evidence="20 21">
    <name type="scientific">Bordetella genomosp. 11</name>
    <dbReference type="NCBI Taxonomy" id="1416808"/>
    <lineage>
        <taxon>Bacteria</taxon>
        <taxon>Pseudomonadati</taxon>
        <taxon>Pseudomonadota</taxon>
        <taxon>Betaproteobacteria</taxon>
        <taxon>Burkholderiales</taxon>
        <taxon>Alcaligenaceae</taxon>
        <taxon>Bordetella</taxon>
    </lineage>
</organism>
<dbReference type="UniPathway" id="UPA00609">
    <property type="reaction ID" value="UER00664"/>
</dbReference>
<evidence type="ECO:0000256" key="17">
    <source>
        <dbReference type="ARBA" id="ARBA00032888"/>
    </source>
</evidence>
<evidence type="ECO:0000256" key="10">
    <source>
        <dbReference type="ARBA" id="ARBA00022692"/>
    </source>
</evidence>
<dbReference type="Gene3D" id="3.30.428.30">
    <property type="entry name" value="HIT family - CDH-like"/>
    <property type="match status" value="1"/>
</dbReference>
<keyword evidence="10" id="KW-0812">Transmembrane</keyword>
<keyword evidence="14" id="KW-0472">Membrane</keyword>
<protein>
    <recommendedName>
        <fullName evidence="7">CDP-diacylglycerol pyrophosphatase</fullName>
        <ecNumber evidence="6">3.6.1.26</ecNumber>
    </recommendedName>
    <alternativeName>
        <fullName evidence="17">CDP-diacylglycerol phosphatidylhydrolase</fullName>
    </alternativeName>
    <alternativeName>
        <fullName evidence="18">CDP-diglyceride hydrolase</fullName>
    </alternativeName>
</protein>
<dbReference type="Proteomes" id="UP000215767">
    <property type="component" value="Unassembled WGS sequence"/>
</dbReference>
<proteinExistence type="inferred from homology"/>
<evidence type="ECO:0000256" key="6">
    <source>
        <dbReference type="ARBA" id="ARBA00012375"/>
    </source>
</evidence>
<dbReference type="GO" id="GO:0008715">
    <property type="term" value="F:CDP-diacylglycerol diphosphatase activity"/>
    <property type="evidence" value="ECO:0007669"/>
    <property type="project" value="UniProtKB-EC"/>
</dbReference>
<dbReference type="RefSeq" id="WP_094844199.1">
    <property type="nucleotide sequence ID" value="NZ_NEVS01000004.1"/>
</dbReference>
<evidence type="ECO:0000256" key="19">
    <source>
        <dbReference type="SAM" id="MobiDB-lite"/>
    </source>
</evidence>
<keyword evidence="12" id="KW-1133">Transmembrane helix</keyword>
<dbReference type="InterPro" id="IPR003763">
    <property type="entry name" value="CDP-diacylglyc_Pase"/>
</dbReference>
<evidence type="ECO:0000256" key="8">
    <source>
        <dbReference type="ARBA" id="ARBA00022475"/>
    </source>
</evidence>
<keyword evidence="15" id="KW-0594">Phospholipid biosynthesis</keyword>
<keyword evidence="9" id="KW-0444">Lipid biosynthesis</keyword>
<evidence type="ECO:0000256" key="16">
    <source>
        <dbReference type="ARBA" id="ARBA00023264"/>
    </source>
</evidence>
<comment type="subcellular location">
    <subcellularLocation>
        <location evidence="2">Cell membrane</location>
        <topology evidence="2">Single-pass membrane protein</topology>
    </subcellularLocation>
</comment>
<keyword evidence="16" id="KW-1208">Phospholipid metabolism</keyword>
<comment type="catalytic activity">
    <reaction evidence="1">
        <text>a CDP-1,2-diacyl-sn-glycerol + H2O = a 1,2-diacyl-sn-glycero-3-phosphate + CMP + 2 H(+)</text>
        <dbReference type="Rhea" id="RHEA:15221"/>
        <dbReference type="ChEBI" id="CHEBI:15377"/>
        <dbReference type="ChEBI" id="CHEBI:15378"/>
        <dbReference type="ChEBI" id="CHEBI:58332"/>
        <dbReference type="ChEBI" id="CHEBI:58608"/>
        <dbReference type="ChEBI" id="CHEBI:60377"/>
        <dbReference type="EC" id="3.6.1.26"/>
    </reaction>
</comment>
<keyword evidence="8" id="KW-1003">Cell membrane</keyword>
<comment type="caution">
    <text evidence="20">The sequence shown here is derived from an EMBL/GenBank/DDBJ whole genome shotgun (WGS) entry which is preliminary data.</text>
</comment>
<evidence type="ECO:0000256" key="9">
    <source>
        <dbReference type="ARBA" id="ARBA00022516"/>
    </source>
</evidence>
<evidence type="ECO:0000256" key="15">
    <source>
        <dbReference type="ARBA" id="ARBA00023209"/>
    </source>
</evidence>
<keyword evidence="21" id="KW-1185">Reference proteome</keyword>
<name>A0A261UMQ4_9BORD</name>
<dbReference type="GO" id="GO:0005886">
    <property type="term" value="C:plasma membrane"/>
    <property type="evidence" value="ECO:0007669"/>
    <property type="project" value="UniProtKB-SubCell"/>
</dbReference>
<gene>
    <name evidence="20" type="ORF">CAL28_27785</name>
</gene>
<dbReference type="GO" id="GO:0008654">
    <property type="term" value="P:phospholipid biosynthetic process"/>
    <property type="evidence" value="ECO:0007669"/>
    <property type="project" value="UniProtKB-KW"/>
</dbReference>
<dbReference type="InterPro" id="IPR036265">
    <property type="entry name" value="HIT-like_sf"/>
</dbReference>
<evidence type="ECO:0000256" key="14">
    <source>
        <dbReference type="ARBA" id="ARBA00023136"/>
    </source>
</evidence>
<reference evidence="21" key="1">
    <citation type="submission" date="2017-05" db="EMBL/GenBank/DDBJ databases">
        <title>Complete and WGS of Bordetella genogroups.</title>
        <authorList>
            <person name="Spilker T."/>
            <person name="Lipuma J."/>
        </authorList>
    </citation>
    <scope>NUCLEOTIDE SEQUENCE [LARGE SCALE GENOMIC DNA]</scope>
    <source>
        <strain evidence="21">AU8856</strain>
    </source>
</reference>
<keyword evidence="11" id="KW-0378">Hydrolase</keyword>
<evidence type="ECO:0000256" key="3">
    <source>
        <dbReference type="ARBA" id="ARBA00004927"/>
    </source>
</evidence>